<name>A0A3E4LN35_9FIRM</name>
<proteinExistence type="predicted"/>
<evidence type="ECO:0000313" key="1">
    <source>
        <dbReference type="EMBL" id="RGK38858.1"/>
    </source>
</evidence>
<dbReference type="Proteomes" id="UP000261052">
    <property type="component" value="Unassembled WGS sequence"/>
</dbReference>
<gene>
    <name evidence="2" type="ORF">DXB72_07930</name>
    <name evidence="1" type="ORF">DXD13_15170</name>
</gene>
<reference evidence="3 4" key="1">
    <citation type="submission" date="2018-08" db="EMBL/GenBank/DDBJ databases">
        <title>A genome reference for cultivated species of the human gut microbiota.</title>
        <authorList>
            <person name="Zou Y."/>
            <person name="Xue W."/>
            <person name="Luo G."/>
        </authorList>
    </citation>
    <scope>NUCLEOTIDE SEQUENCE [LARGE SCALE GENOMIC DNA]</scope>
    <source>
        <strain evidence="2 3">OM05-6AA</strain>
        <strain evidence="1 4">TF11-15AC</strain>
    </source>
</reference>
<dbReference type="RefSeq" id="WP_117686820.1">
    <property type="nucleotide sequence ID" value="NZ_QSQP01000033.1"/>
</dbReference>
<protein>
    <submittedName>
        <fullName evidence="1">Uncharacterized protein</fullName>
    </submittedName>
</protein>
<sequence length="369" mass="43835">MTQTENKLEIHIHEGGQLNLAMDESNINAIQNNSVQQENDIVNSFLEVINNEEYIHKIYENGKEEYISACEDDVKDFPDEIMECYKYQLGPRLNGTENNLKIICMLLREIENTLKTGKRYGVMPMFCYIPRGNRKAYVYLDDGKMPFDYVELEEYFWDAYQKYVVKNKYYQMTFILYKEQLAYIEYGYTLIFSDVTERLYGFGKVVKINNADKISFLLNDINKKIDIDMNMLGDEREQQIELTKYWVEQMEMIDTIEKFYDIKFYLPKKAKEKDYDAIETIYNAINKKQTCIFPAMPLEKELFRKSIKMDEILINDGKNFQPLELFGYKFIPHAAYLMKCTLIWKKKIRAWETSEGGVPVRVEFSCYKA</sequence>
<dbReference type="AlphaFoldDB" id="A0A3E4LN35"/>
<dbReference type="Proteomes" id="UP000260970">
    <property type="component" value="Unassembled WGS sequence"/>
</dbReference>
<evidence type="ECO:0000313" key="2">
    <source>
        <dbReference type="EMBL" id="RGN23291.1"/>
    </source>
</evidence>
<dbReference type="EMBL" id="QSUG01000006">
    <property type="protein sequence ID" value="RGN23291.1"/>
    <property type="molecule type" value="Genomic_DNA"/>
</dbReference>
<evidence type="ECO:0000313" key="4">
    <source>
        <dbReference type="Proteomes" id="UP000261052"/>
    </source>
</evidence>
<dbReference type="EMBL" id="QSQP01000033">
    <property type="protein sequence ID" value="RGK38858.1"/>
    <property type="molecule type" value="Genomic_DNA"/>
</dbReference>
<organism evidence="1 4">
    <name type="scientific">Agathobacter rectalis</name>
    <dbReference type="NCBI Taxonomy" id="39491"/>
    <lineage>
        <taxon>Bacteria</taxon>
        <taxon>Bacillati</taxon>
        <taxon>Bacillota</taxon>
        <taxon>Clostridia</taxon>
        <taxon>Lachnospirales</taxon>
        <taxon>Lachnospiraceae</taxon>
        <taxon>Agathobacter</taxon>
    </lineage>
</organism>
<accession>A0A3E4LN35</accession>
<comment type="caution">
    <text evidence="1">The sequence shown here is derived from an EMBL/GenBank/DDBJ whole genome shotgun (WGS) entry which is preliminary data.</text>
</comment>
<evidence type="ECO:0000313" key="3">
    <source>
        <dbReference type="Proteomes" id="UP000260970"/>
    </source>
</evidence>